<feature type="domain" description="Bacteriophage Mu GpT" evidence="1">
    <location>
        <begin position="16"/>
        <end position="152"/>
    </location>
</feature>
<proteinExistence type="predicted"/>
<dbReference type="KEGG" id="snep:Enr13x_07240"/>
<dbReference type="RefSeq" id="WP_145384688.1">
    <property type="nucleotide sequence ID" value="NZ_CP037423.1"/>
</dbReference>
<dbReference type="Pfam" id="PF10124">
    <property type="entry name" value="Mu-like_gpT"/>
    <property type="match status" value="1"/>
</dbReference>
<evidence type="ECO:0000313" key="2">
    <source>
        <dbReference type="EMBL" id="QDV40888.1"/>
    </source>
</evidence>
<organism evidence="2 3">
    <name type="scientific">Stieleria neptunia</name>
    <dbReference type="NCBI Taxonomy" id="2527979"/>
    <lineage>
        <taxon>Bacteria</taxon>
        <taxon>Pseudomonadati</taxon>
        <taxon>Planctomycetota</taxon>
        <taxon>Planctomycetia</taxon>
        <taxon>Pirellulales</taxon>
        <taxon>Pirellulaceae</taxon>
        <taxon>Stieleria</taxon>
    </lineage>
</organism>
<name>A0A518HJ66_9BACT</name>
<accession>A0A518HJ66</accession>
<dbReference type="EMBL" id="CP037423">
    <property type="protein sequence ID" value="QDV40888.1"/>
    <property type="molecule type" value="Genomic_DNA"/>
</dbReference>
<gene>
    <name evidence="2" type="ORF">Enr13x_07240</name>
</gene>
<dbReference type="Proteomes" id="UP000319004">
    <property type="component" value="Chromosome"/>
</dbReference>
<protein>
    <submittedName>
        <fullName evidence="2">Mu-like prophage major head subunit gpT</fullName>
    </submittedName>
</protein>
<reference evidence="2 3" key="1">
    <citation type="submission" date="2019-03" db="EMBL/GenBank/DDBJ databases">
        <title>Deep-cultivation of Planctomycetes and their phenomic and genomic characterization uncovers novel biology.</title>
        <authorList>
            <person name="Wiegand S."/>
            <person name="Jogler M."/>
            <person name="Boedeker C."/>
            <person name="Pinto D."/>
            <person name="Vollmers J."/>
            <person name="Rivas-Marin E."/>
            <person name="Kohn T."/>
            <person name="Peeters S.H."/>
            <person name="Heuer A."/>
            <person name="Rast P."/>
            <person name="Oberbeckmann S."/>
            <person name="Bunk B."/>
            <person name="Jeske O."/>
            <person name="Meyerdierks A."/>
            <person name="Storesund J.E."/>
            <person name="Kallscheuer N."/>
            <person name="Luecker S."/>
            <person name="Lage O.M."/>
            <person name="Pohl T."/>
            <person name="Merkel B.J."/>
            <person name="Hornburger P."/>
            <person name="Mueller R.-W."/>
            <person name="Bruemmer F."/>
            <person name="Labrenz M."/>
            <person name="Spormann A.M."/>
            <person name="Op den Camp H."/>
            <person name="Overmann J."/>
            <person name="Amann R."/>
            <person name="Jetten M.S.M."/>
            <person name="Mascher T."/>
            <person name="Medema M.H."/>
            <person name="Devos D.P."/>
            <person name="Kaster A.-K."/>
            <person name="Ovreas L."/>
            <person name="Rohde M."/>
            <person name="Galperin M.Y."/>
            <person name="Jogler C."/>
        </authorList>
    </citation>
    <scope>NUCLEOTIDE SEQUENCE [LARGE SCALE GENOMIC DNA]</scope>
    <source>
        <strain evidence="2 3">Enr13</strain>
    </source>
</reference>
<dbReference type="AlphaFoldDB" id="A0A518HJ66"/>
<sequence>MTIHNNALYAEVGNRVRHQVQVGLERAERFYPRLCTVIESNQDSEDYDWLGAFPEVYEWLGDMVFDQLASAEFQIRNKDWANGIRLPKKKIDDGNSGYFNRMGEGLVEMFARHPDKVLFQLMTAAETIECFDGQFFFDTDHVWGDSGVQSNLLTINVTDPAKPTTEELLDAVTQVLLNMLTYKNDRGEPFVFPTAHDFSDLVITCSPNLWPIFDKAFQAKLVLETNAAGTAGAAVDKFTLTRPEIIPLVQYTGNQFDVYRTGQSIKPFVFQDRQAITMFTKNYDDPEEKDVKVGGNGRYNLGVLAWWLANRVKLT</sequence>
<dbReference type="OrthoDB" id="9804833at2"/>
<evidence type="ECO:0000259" key="1">
    <source>
        <dbReference type="Pfam" id="PF10124"/>
    </source>
</evidence>
<evidence type="ECO:0000313" key="3">
    <source>
        <dbReference type="Proteomes" id="UP000319004"/>
    </source>
</evidence>
<dbReference type="InterPro" id="IPR018774">
    <property type="entry name" value="Phage_Mu_GpT"/>
</dbReference>
<keyword evidence="3" id="KW-1185">Reference proteome</keyword>